<reference evidence="2" key="2">
    <citation type="submission" date="2020-09" db="EMBL/GenBank/DDBJ databases">
        <authorList>
            <person name="Sun Q."/>
            <person name="Ohkuma M."/>
        </authorList>
    </citation>
    <scope>NUCLEOTIDE SEQUENCE</scope>
    <source>
        <strain evidence="2">JCM 31311</strain>
    </source>
</reference>
<dbReference type="EMBL" id="BMQL01000004">
    <property type="protein sequence ID" value="GGR00826.1"/>
    <property type="molecule type" value="Genomic_DNA"/>
</dbReference>
<reference evidence="2" key="1">
    <citation type="journal article" date="2014" name="Int. J. Syst. Evol. Microbiol.">
        <title>Complete genome sequence of Corynebacterium casei LMG S-19264T (=DSM 44701T), isolated from a smear-ripened cheese.</title>
        <authorList>
            <consortium name="US DOE Joint Genome Institute (JGI-PGF)"/>
            <person name="Walter F."/>
            <person name="Albersmeier A."/>
            <person name="Kalinowski J."/>
            <person name="Ruckert C."/>
        </authorList>
    </citation>
    <scope>NUCLEOTIDE SEQUENCE</scope>
    <source>
        <strain evidence="2">JCM 31311</strain>
    </source>
</reference>
<protein>
    <recommendedName>
        <fullName evidence="1">DUF402 domain-containing protein</fullName>
    </recommendedName>
</protein>
<proteinExistence type="predicted"/>
<evidence type="ECO:0000313" key="3">
    <source>
        <dbReference type="Proteomes" id="UP000603865"/>
    </source>
</evidence>
<dbReference type="Gene3D" id="2.40.380.10">
    <property type="entry name" value="FomD-like"/>
    <property type="match status" value="1"/>
</dbReference>
<dbReference type="AlphaFoldDB" id="A0A918F4L1"/>
<dbReference type="RefSeq" id="WP_189088614.1">
    <property type="nucleotide sequence ID" value="NZ_BMQL01000004.1"/>
</dbReference>
<dbReference type="InterPro" id="IPR035930">
    <property type="entry name" value="FomD-like_sf"/>
</dbReference>
<dbReference type="InterPro" id="IPR007295">
    <property type="entry name" value="DUF402"/>
</dbReference>
<comment type="caution">
    <text evidence="2">The sequence shown here is derived from an EMBL/GenBank/DDBJ whole genome shotgun (WGS) entry which is preliminary data.</text>
</comment>
<gene>
    <name evidence="2" type="ORF">GCM10008957_12100</name>
</gene>
<dbReference type="SUPFAM" id="SSF159234">
    <property type="entry name" value="FomD-like"/>
    <property type="match status" value="1"/>
</dbReference>
<accession>A0A918F4L1</accession>
<keyword evidence="3" id="KW-1185">Reference proteome</keyword>
<evidence type="ECO:0000313" key="2">
    <source>
        <dbReference type="EMBL" id="GGR00826.1"/>
    </source>
</evidence>
<name>A0A918F4L1_9DEIO</name>
<evidence type="ECO:0000259" key="1">
    <source>
        <dbReference type="Pfam" id="PF04167"/>
    </source>
</evidence>
<dbReference type="Pfam" id="PF04167">
    <property type="entry name" value="DUF402"/>
    <property type="match status" value="1"/>
</dbReference>
<organism evidence="2 3">
    <name type="scientific">Deinococcus ruber</name>
    <dbReference type="NCBI Taxonomy" id="1848197"/>
    <lineage>
        <taxon>Bacteria</taxon>
        <taxon>Thermotogati</taxon>
        <taxon>Deinococcota</taxon>
        <taxon>Deinococci</taxon>
        <taxon>Deinococcales</taxon>
        <taxon>Deinococcaceae</taxon>
        <taxon>Deinococcus</taxon>
    </lineage>
</organism>
<feature type="domain" description="DUF402" evidence="1">
    <location>
        <begin position="31"/>
        <end position="151"/>
    </location>
</feature>
<dbReference type="Proteomes" id="UP000603865">
    <property type="component" value="Unassembled WGS sequence"/>
</dbReference>
<sequence>MIHPVRVHTLDVGAQSIQLDGGQVVRALTRVEATPYGLHYANDVPDHPHLTHVEAHLIPALDLVVSHFTDRPGSPHPSRFYLDMATITVKAEVWTIRDLYLDVVIRLDGQPFLHDADEYAAAVVEGHLTPDELSRAVLSAQRVVNGLFAHNNDLEAWLASLGIHLEWWRLSPAATMQR</sequence>